<dbReference type="AlphaFoldDB" id="A0A656GG67"/>
<name>A0A656GG67_PSEA0</name>
<reference evidence="1 2" key="1">
    <citation type="journal article" date="2011" name="PLoS Pathog.">
        <title>Dynamic evolution of pathogenicity revealed by sequencing and comparative genomics of 19 Pseudomonas syringae isolates.</title>
        <authorList>
            <person name="Baltrus D.A."/>
            <person name="Nishimura M.T."/>
            <person name="Romanchuk A."/>
            <person name="Chang J.H."/>
            <person name="Mukhtar M.S."/>
            <person name="Cherkis K."/>
            <person name="Roach J."/>
            <person name="Grant S.R."/>
            <person name="Jones C.D."/>
            <person name="Dangl J.L."/>
        </authorList>
    </citation>
    <scope>NUCLEOTIDE SEQUENCE [LARGE SCALE GENOMIC DNA]</scope>
    <source>
        <strain evidence="1 2">301020</strain>
    </source>
</reference>
<accession>A0A656GG67</accession>
<proteinExistence type="predicted"/>
<protein>
    <submittedName>
        <fullName evidence="1">Thymidylate synthase</fullName>
    </submittedName>
</protein>
<comment type="caution">
    <text evidence="1">The sequence shown here is derived from an EMBL/GenBank/DDBJ whole genome shotgun (WGS) entry which is preliminary data.</text>
</comment>
<dbReference type="InterPro" id="IPR036926">
    <property type="entry name" value="Thymidate_synth/dCMP_Mease_sf"/>
</dbReference>
<sequence>MIEPSDFTLEGYQHHPAMTAPMAV</sequence>
<evidence type="ECO:0000313" key="2">
    <source>
        <dbReference type="Proteomes" id="UP000003465"/>
    </source>
</evidence>
<organism evidence="1 2">
    <name type="scientific">Pseudomonas amygdali pv. mori str. 301020</name>
    <dbReference type="NCBI Taxonomy" id="629261"/>
    <lineage>
        <taxon>Bacteria</taxon>
        <taxon>Pseudomonadati</taxon>
        <taxon>Pseudomonadota</taxon>
        <taxon>Gammaproteobacteria</taxon>
        <taxon>Pseudomonadales</taxon>
        <taxon>Pseudomonadaceae</taxon>
        <taxon>Pseudomonas</taxon>
        <taxon>Pseudomonas amygdali</taxon>
    </lineage>
</organism>
<dbReference type="Proteomes" id="UP000003465">
    <property type="component" value="Unassembled WGS sequence"/>
</dbReference>
<dbReference type="SUPFAM" id="SSF55831">
    <property type="entry name" value="Thymidylate synthase/dCMP hydroxymethylase"/>
    <property type="match status" value="1"/>
</dbReference>
<dbReference type="EMBL" id="AEAG01000978">
    <property type="protein sequence ID" value="EGH24511.1"/>
    <property type="molecule type" value="Genomic_DNA"/>
</dbReference>
<gene>
    <name evidence="1" type="ORF">PSYMO_24893</name>
</gene>
<evidence type="ECO:0000313" key="1">
    <source>
        <dbReference type="EMBL" id="EGH24511.1"/>
    </source>
</evidence>